<gene>
    <name evidence="2" type="ORF">BE15_04335</name>
</gene>
<sequence length="68" mass="6402">RGDQSRVGARSLGVGSELAAPASYGSVGSSGAGRAPAPSGCAGGFRGGSEAMRQRAGARGATAAPGVR</sequence>
<evidence type="ECO:0000256" key="1">
    <source>
        <dbReference type="SAM" id="MobiDB-lite"/>
    </source>
</evidence>
<accession>A0A150QQ54</accession>
<dbReference type="EMBL" id="JEMA01000419">
    <property type="protein sequence ID" value="KYF70145.1"/>
    <property type="molecule type" value="Genomic_DNA"/>
</dbReference>
<dbReference type="AlphaFoldDB" id="A0A150QQ54"/>
<feature type="compositionally biased region" description="Low complexity" evidence="1">
    <location>
        <begin position="54"/>
        <end position="68"/>
    </location>
</feature>
<evidence type="ECO:0000313" key="2">
    <source>
        <dbReference type="EMBL" id="KYF70145.1"/>
    </source>
</evidence>
<evidence type="ECO:0000313" key="3">
    <source>
        <dbReference type="Proteomes" id="UP000075260"/>
    </source>
</evidence>
<protein>
    <submittedName>
        <fullName evidence="2">Uncharacterized protein</fullName>
    </submittedName>
</protein>
<organism evidence="2 3">
    <name type="scientific">Sorangium cellulosum</name>
    <name type="common">Polyangium cellulosum</name>
    <dbReference type="NCBI Taxonomy" id="56"/>
    <lineage>
        <taxon>Bacteria</taxon>
        <taxon>Pseudomonadati</taxon>
        <taxon>Myxococcota</taxon>
        <taxon>Polyangia</taxon>
        <taxon>Polyangiales</taxon>
        <taxon>Polyangiaceae</taxon>
        <taxon>Sorangium</taxon>
    </lineage>
</organism>
<proteinExistence type="predicted"/>
<comment type="caution">
    <text evidence="2">The sequence shown here is derived from an EMBL/GenBank/DDBJ whole genome shotgun (WGS) entry which is preliminary data.</text>
</comment>
<reference evidence="2 3" key="1">
    <citation type="submission" date="2014-02" db="EMBL/GenBank/DDBJ databases">
        <title>The small core and large imbalanced accessory genome model reveals a collaborative survival strategy of Sorangium cellulosum strains in nature.</title>
        <authorList>
            <person name="Han K."/>
            <person name="Peng R."/>
            <person name="Blom J."/>
            <person name="Li Y.-Z."/>
        </authorList>
    </citation>
    <scope>NUCLEOTIDE SEQUENCE [LARGE SCALE GENOMIC DNA]</scope>
    <source>
        <strain evidence="2 3">So0008-312</strain>
    </source>
</reference>
<name>A0A150QQ54_SORCE</name>
<dbReference type="Proteomes" id="UP000075260">
    <property type="component" value="Unassembled WGS sequence"/>
</dbReference>
<feature type="non-terminal residue" evidence="2">
    <location>
        <position position="1"/>
    </location>
</feature>
<feature type="region of interest" description="Disordered" evidence="1">
    <location>
        <begin position="20"/>
        <end position="68"/>
    </location>
</feature>
<feature type="compositionally biased region" description="Low complexity" evidence="1">
    <location>
        <begin position="20"/>
        <end position="40"/>
    </location>
</feature>